<accession>A0A937F4X6</accession>
<organism evidence="2 3">
    <name type="scientific">Fulvivirga sediminis</name>
    <dbReference type="NCBI Taxonomy" id="2803949"/>
    <lineage>
        <taxon>Bacteria</taxon>
        <taxon>Pseudomonadati</taxon>
        <taxon>Bacteroidota</taxon>
        <taxon>Cytophagia</taxon>
        <taxon>Cytophagales</taxon>
        <taxon>Fulvivirgaceae</taxon>
        <taxon>Fulvivirga</taxon>
    </lineage>
</organism>
<evidence type="ECO:0000313" key="2">
    <source>
        <dbReference type="EMBL" id="MBL3656451.1"/>
    </source>
</evidence>
<sequence length="107" mass="12690">MQRNDLDNEVEKILHSLDGVERARLSPFFYTKVKTRLQTRVEKVDRVAWTWALTAMVVLLVLNVLVMIKEDLRSNDDYGTDDIEFLTEEYSVNTFNIYEEEQLEEDE</sequence>
<dbReference type="AlphaFoldDB" id="A0A937F4X6"/>
<dbReference type="EMBL" id="JAESIY010000005">
    <property type="protein sequence ID" value="MBL3656451.1"/>
    <property type="molecule type" value="Genomic_DNA"/>
</dbReference>
<dbReference type="Proteomes" id="UP000659388">
    <property type="component" value="Unassembled WGS sequence"/>
</dbReference>
<reference evidence="2" key="1">
    <citation type="submission" date="2021-01" db="EMBL/GenBank/DDBJ databases">
        <title>Fulvivirga kasyanovii gen. nov., sp nov., a novel member of the phylum Bacteroidetes isolated from seawater in a mussel farm.</title>
        <authorList>
            <person name="Zhao L.-H."/>
            <person name="Wang Z.-J."/>
        </authorList>
    </citation>
    <scope>NUCLEOTIDE SEQUENCE</scope>
    <source>
        <strain evidence="2">2943</strain>
    </source>
</reference>
<keyword evidence="1" id="KW-0472">Membrane</keyword>
<feature type="transmembrane region" description="Helical" evidence="1">
    <location>
        <begin position="48"/>
        <end position="68"/>
    </location>
</feature>
<name>A0A937F4X6_9BACT</name>
<dbReference type="RefSeq" id="WP_202244247.1">
    <property type="nucleotide sequence ID" value="NZ_JAESIY010000005.1"/>
</dbReference>
<gene>
    <name evidence="2" type="ORF">JL102_09940</name>
</gene>
<keyword evidence="1" id="KW-0812">Transmembrane</keyword>
<evidence type="ECO:0000313" key="3">
    <source>
        <dbReference type="Proteomes" id="UP000659388"/>
    </source>
</evidence>
<proteinExistence type="predicted"/>
<protein>
    <submittedName>
        <fullName evidence="2">Uncharacterized protein</fullName>
    </submittedName>
</protein>
<comment type="caution">
    <text evidence="2">The sequence shown here is derived from an EMBL/GenBank/DDBJ whole genome shotgun (WGS) entry which is preliminary data.</text>
</comment>
<keyword evidence="1" id="KW-1133">Transmembrane helix</keyword>
<keyword evidence="3" id="KW-1185">Reference proteome</keyword>
<evidence type="ECO:0000256" key="1">
    <source>
        <dbReference type="SAM" id="Phobius"/>
    </source>
</evidence>